<comment type="similarity">
    <text evidence="1 5">Belongs to the Fmt family.</text>
</comment>
<evidence type="ECO:0000256" key="3">
    <source>
        <dbReference type="ARBA" id="ARBA00022679"/>
    </source>
</evidence>
<dbReference type="PANTHER" id="PTHR11138:SF5">
    <property type="entry name" value="METHIONYL-TRNA FORMYLTRANSFERASE, MITOCHONDRIAL"/>
    <property type="match status" value="1"/>
</dbReference>
<keyword evidence="4 5" id="KW-0648">Protein biosynthesis</keyword>
<evidence type="ECO:0000256" key="5">
    <source>
        <dbReference type="HAMAP-Rule" id="MF_00182"/>
    </source>
</evidence>
<dbReference type="PROSITE" id="PS00373">
    <property type="entry name" value="GART"/>
    <property type="match status" value="1"/>
</dbReference>
<feature type="domain" description="Formyl transferase C-terminal" evidence="7">
    <location>
        <begin position="206"/>
        <end position="302"/>
    </location>
</feature>
<evidence type="ECO:0000313" key="8">
    <source>
        <dbReference type="EMBL" id="MCW7753748.1"/>
    </source>
</evidence>
<dbReference type="SUPFAM" id="SSF50486">
    <property type="entry name" value="FMT C-terminal domain-like"/>
    <property type="match status" value="1"/>
</dbReference>
<dbReference type="InterPro" id="IPR044135">
    <property type="entry name" value="Met-tRNA-FMT_C"/>
</dbReference>
<proteinExistence type="inferred from homology"/>
<dbReference type="InterPro" id="IPR005793">
    <property type="entry name" value="Formyl_trans_C"/>
</dbReference>
<comment type="caution">
    <text evidence="8">The sequence shown here is derived from an EMBL/GenBank/DDBJ whole genome shotgun (WGS) entry which is preliminary data.</text>
</comment>
<comment type="catalytic activity">
    <reaction evidence="5">
        <text>L-methionyl-tRNA(fMet) + (6R)-10-formyltetrahydrofolate = N-formyl-L-methionyl-tRNA(fMet) + (6S)-5,6,7,8-tetrahydrofolate + H(+)</text>
        <dbReference type="Rhea" id="RHEA:24380"/>
        <dbReference type="Rhea" id="RHEA-COMP:9952"/>
        <dbReference type="Rhea" id="RHEA-COMP:9953"/>
        <dbReference type="ChEBI" id="CHEBI:15378"/>
        <dbReference type="ChEBI" id="CHEBI:57453"/>
        <dbReference type="ChEBI" id="CHEBI:78530"/>
        <dbReference type="ChEBI" id="CHEBI:78844"/>
        <dbReference type="ChEBI" id="CHEBI:195366"/>
        <dbReference type="EC" id="2.1.2.9"/>
    </reaction>
</comment>
<dbReference type="GO" id="GO:0004479">
    <property type="term" value="F:methionyl-tRNA formyltransferase activity"/>
    <property type="evidence" value="ECO:0007669"/>
    <property type="project" value="UniProtKB-EC"/>
</dbReference>
<dbReference type="EC" id="2.1.2.9" evidence="2 5"/>
<evidence type="ECO:0000256" key="2">
    <source>
        <dbReference type="ARBA" id="ARBA00012261"/>
    </source>
</evidence>
<feature type="binding site" evidence="5">
    <location>
        <begin position="111"/>
        <end position="114"/>
    </location>
    <ligand>
        <name>(6S)-5,6,7,8-tetrahydrofolate</name>
        <dbReference type="ChEBI" id="CHEBI:57453"/>
    </ligand>
</feature>
<gene>
    <name evidence="5 8" type="primary">fmt</name>
    <name evidence="8" type="ORF">OOT00_07105</name>
</gene>
<dbReference type="SUPFAM" id="SSF53328">
    <property type="entry name" value="Formyltransferase"/>
    <property type="match status" value="1"/>
</dbReference>
<dbReference type="CDD" id="cd08704">
    <property type="entry name" value="Met_tRNA_FMT_C"/>
    <property type="match status" value="1"/>
</dbReference>
<comment type="function">
    <text evidence="5">Attaches a formyl group to the free amino group of methionyl-tRNA(fMet). The formyl group appears to play a dual role in the initiator identity of N-formylmethionyl-tRNA by promoting its recognition by IF2 and preventing the misappropriation of this tRNA by the elongation apparatus.</text>
</comment>
<dbReference type="Pfam" id="PF02911">
    <property type="entry name" value="Formyl_trans_C"/>
    <property type="match status" value="1"/>
</dbReference>
<reference evidence="8 9" key="1">
    <citation type="submission" date="2022-11" db="EMBL/GenBank/DDBJ databases">
        <title>Desulfobotulus tamanensis H1 sp. nov. - anaerobic, alkaliphilic, sulphate reducing bacterium isolated from terrestrial mud volcano.</title>
        <authorList>
            <person name="Frolova A."/>
            <person name="Merkel A.Y."/>
            <person name="Slobodkin A.I."/>
        </authorList>
    </citation>
    <scope>NUCLEOTIDE SEQUENCE [LARGE SCALE GENOMIC DNA]</scope>
    <source>
        <strain evidence="8 9">H1</strain>
    </source>
</reference>
<evidence type="ECO:0000313" key="9">
    <source>
        <dbReference type="Proteomes" id="UP001209681"/>
    </source>
</evidence>
<protein>
    <recommendedName>
        <fullName evidence="2 5">Methionyl-tRNA formyltransferase</fullName>
        <ecNumber evidence="2 5">2.1.2.9</ecNumber>
    </recommendedName>
</protein>
<feature type="domain" description="Formyl transferase N-terminal" evidence="6">
    <location>
        <begin position="6"/>
        <end position="180"/>
    </location>
</feature>
<dbReference type="PANTHER" id="PTHR11138">
    <property type="entry name" value="METHIONYL-TRNA FORMYLTRANSFERASE"/>
    <property type="match status" value="1"/>
</dbReference>
<keyword evidence="3 5" id="KW-0808">Transferase</keyword>
<name>A0ABT3N8H4_9BACT</name>
<dbReference type="NCBIfam" id="TIGR00460">
    <property type="entry name" value="fmt"/>
    <property type="match status" value="1"/>
</dbReference>
<dbReference type="RefSeq" id="WP_265424616.1">
    <property type="nucleotide sequence ID" value="NZ_JAPFPW010000006.1"/>
</dbReference>
<dbReference type="EMBL" id="JAPFPW010000006">
    <property type="protein sequence ID" value="MCW7753748.1"/>
    <property type="molecule type" value="Genomic_DNA"/>
</dbReference>
<dbReference type="Pfam" id="PF00551">
    <property type="entry name" value="Formyl_trans_N"/>
    <property type="match status" value="1"/>
</dbReference>
<dbReference type="InterPro" id="IPR011034">
    <property type="entry name" value="Formyl_transferase-like_C_sf"/>
</dbReference>
<evidence type="ECO:0000256" key="1">
    <source>
        <dbReference type="ARBA" id="ARBA00010699"/>
    </source>
</evidence>
<dbReference type="InterPro" id="IPR041711">
    <property type="entry name" value="Met-tRNA-FMT_N"/>
</dbReference>
<dbReference type="InterPro" id="IPR036477">
    <property type="entry name" value="Formyl_transf_N_sf"/>
</dbReference>
<sequence length="311" mass="33362">MPLNLVFMGTPEFALPPLHALVDAGHKILAVYTQPDKPKGRGKTIQAPPVKEAALRLGLPVHQPLSMKQDGVYQELSALRPDAFVVVAYGHILPPRILAIPRLGPVNIHASLLPRYRGAAPIQWAVAQGESHTGITTMLMDAGMDTGAILLQRSLPIGKRDTAADMHDRLSLLGAAMITETLSGLDNGHITPVPQKEEEASYAPLLKKSHGHINWSLSAEAICSHVRGMTPWPGAYTLYDNSHLKIFETQPLALHHTQVPGTVLPSPKESLIVAAGENAIAITVLQGSSGKRMATSDYLRGKPITAGTLFS</sequence>
<accession>A0ABT3N8H4</accession>
<evidence type="ECO:0000259" key="6">
    <source>
        <dbReference type="Pfam" id="PF00551"/>
    </source>
</evidence>
<dbReference type="InterPro" id="IPR005794">
    <property type="entry name" value="Fmt"/>
</dbReference>
<evidence type="ECO:0000256" key="4">
    <source>
        <dbReference type="ARBA" id="ARBA00022917"/>
    </source>
</evidence>
<organism evidence="8 9">
    <name type="scientific">Desulfobotulus pelophilus</name>
    <dbReference type="NCBI Taxonomy" id="2823377"/>
    <lineage>
        <taxon>Bacteria</taxon>
        <taxon>Pseudomonadati</taxon>
        <taxon>Thermodesulfobacteriota</taxon>
        <taxon>Desulfobacteria</taxon>
        <taxon>Desulfobacterales</taxon>
        <taxon>Desulfobacteraceae</taxon>
        <taxon>Desulfobotulus</taxon>
    </lineage>
</organism>
<dbReference type="Proteomes" id="UP001209681">
    <property type="component" value="Unassembled WGS sequence"/>
</dbReference>
<dbReference type="InterPro" id="IPR001555">
    <property type="entry name" value="GART_AS"/>
</dbReference>
<dbReference type="CDD" id="cd08646">
    <property type="entry name" value="FMT_core_Met-tRNA-FMT_N"/>
    <property type="match status" value="1"/>
</dbReference>
<keyword evidence="9" id="KW-1185">Reference proteome</keyword>
<dbReference type="InterPro" id="IPR002376">
    <property type="entry name" value="Formyl_transf_N"/>
</dbReference>
<dbReference type="HAMAP" id="MF_00182">
    <property type="entry name" value="Formyl_trans"/>
    <property type="match status" value="1"/>
</dbReference>
<dbReference type="Gene3D" id="3.40.50.12230">
    <property type="match status" value="1"/>
</dbReference>
<evidence type="ECO:0000259" key="7">
    <source>
        <dbReference type="Pfam" id="PF02911"/>
    </source>
</evidence>